<evidence type="ECO:0000313" key="1">
    <source>
        <dbReference type="EMBL" id="VAW45475.1"/>
    </source>
</evidence>
<dbReference type="CDD" id="cd00565">
    <property type="entry name" value="Ubl_ThiS"/>
    <property type="match status" value="1"/>
</dbReference>
<dbReference type="EMBL" id="UOFC01000057">
    <property type="protein sequence ID" value="VAW45475.1"/>
    <property type="molecule type" value="Genomic_DNA"/>
</dbReference>
<dbReference type="SUPFAM" id="SSF54285">
    <property type="entry name" value="MoaD/ThiS"/>
    <property type="match status" value="1"/>
</dbReference>
<organism evidence="1">
    <name type="scientific">hydrothermal vent metagenome</name>
    <dbReference type="NCBI Taxonomy" id="652676"/>
    <lineage>
        <taxon>unclassified sequences</taxon>
        <taxon>metagenomes</taxon>
        <taxon>ecological metagenomes</taxon>
    </lineage>
</organism>
<gene>
    <name evidence="1" type="ORF">MNBD_GAMMA03-1748</name>
</gene>
<dbReference type="Gene3D" id="3.10.20.30">
    <property type="match status" value="1"/>
</dbReference>
<reference evidence="1" key="1">
    <citation type="submission" date="2018-06" db="EMBL/GenBank/DDBJ databases">
        <authorList>
            <person name="Zhirakovskaya E."/>
        </authorList>
    </citation>
    <scope>NUCLEOTIDE SEQUENCE</scope>
</reference>
<evidence type="ECO:0008006" key="2">
    <source>
        <dbReference type="Google" id="ProtNLM"/>
    </source>
</evidence>
<dbReference type="AlphaFoldDB" id="A0A3B0VPN5"/>
<dbReference type="PANTHER" id="PTHR34472">
    <property type="entry name" value="SULFUR CARRIER PROTEIN THIS"/>
    <property type="match status" value="1"/>
</dbReference>
<dbReference type="InterPro" id="IPR016155">
    <property type="entry name" value="Mopterin_synth/thiamin_S_b"/>
</dbReference>
<dbReference type="PANTHER" id="PTHR34472:SF1">
    <property type="entry name" value="SULFUR CARRIER PROTEIN THIS"/>
    <property type="match status" value="1"/>
</dbReference>
<dbReference type="InterPro" id="IPR012675">
    <property type="entry name" value="Beta-grasp_dom_sf"/>
</dbReference>
<protein>
    <recommendedName>
        <fullName evidence="2">Sulfur carrier protein ThiS</fullName>
    </recommendedName>
</protein>
<sequence length="81" mass="8864">MPKTEGGGNKLKTENTINIEINTTPFQVAKQSTVESALTEFNAKPPYAVLLNEQFLPNSLYPRTRLTEGDKLEVISAIQGG</sequence>
<dbReference type="InterPro" id="IPR003749">
    <property type="entry name" value="ThiS/MoaD-like"/>
</dbReference>
<name>A0A3B0VPN5_9ZZZZ</name>
<dbReference type="InterPro" id="IPR010035">
    <property type="entry name" value="Thi_S"/>
</dbReference>
<proteinExistence type="predicted"/>
<accession>A0A3B0VPN5</accession>
<dbReference type="Pfam" id="PF02597">
    <property type="entry name" value="ThiS"/>
    <property type="match status" value="1"/>
</dbReference>
<dbReference type="NCBIfam" id="TIGR01683">
    <property type="entry name" value="thiS"/>
    <property type="match status" value="1"/>
</dbReference>